<comment type="function">
    <text evidence="11">Member of the two-component regulatory system NtrB/NtrC, which controls expression of the nitrogen-regulated (ntr) genes in response to nitrogen limitation. Under conditions of nitrogen limitation, NtrB autophosphorylates and transfers the phosphoryl group to NtrC. In the presence of nitrogen, acts as a phosphatase that dephosphorylates and inactivates NtrC.</text>
</comment>
<dbReference type="PROSITE" id="PS50109">
    <property type="entry name" value="HIS_KIN"/>
    <property type="match status" value="1"/>
</dbReference>
<feature type="domain" description="Histidine kinase" evidence="15">
    <location>
        <begin position="150"/>
        <end position="367"/>
    </location>
</feature>
<accession>A0A2K9LJJ8</accession>
<dbReference type="SMART" id="SM00091">
    <property type="entry name" value="PAS"/>
    <property type="match status" value="1"/>
</dbReference>
<dbReference type="InterPro" id="IPR035965">
    <property type="entry name" value="PAS-like_dom_sf"/>
</dbReference>
<dbReference type="RefSeq" id="WP_101893786.1">
    <property type="nucleotide sequence ID" value="NZ_CP022684.1"/>
</dbReference>
<dbReference type="SUPFAM" id="SSF55874">
    <property type="entry name" value="ATPase domain of HSP90 chaperone/DNA topoisomerase II/histidine kinase"/>
    <property type="match status" value="1"/>
</dbReference>
<dbReference type="EC" id="2.7.13.3" evidence="2"/>
<evidence type="ECO:0000259" key="15">
    <source>
        <dbReference type="PROSITE" id="PS50109"/>
    </source>
</evidence>
<keyword evidence="7" id="KW-0378">Hydrolase</keyword>
<evidence type="ECO:0000256" key="4">
    <source>
        <dbReference type="ARBA" id="ARBA00022679"/>
    </source>
</evidence>
<feature type="domain" description="PAS" evidence="16">
    <location>
        <begin position="12"/>
        <end position="69"/>
    </location>
</feature>
<dbReference type="Gene3D" id="3.30.565.10">
    <property type="entry name" value="Histidine kinase-like ATPase, C-terminal domain"/>
    <property type="match status" value="1"/>
</dbReference>
<dbReference type="CDD" id="cd00082">
    <property type="entry name" value="HisKA"/>
    <property type="match status" value="1"/>
</dbReference>
<dbReference type="Gene3D" id="3.30.450.20">
    <property type="entry name" value="PAS domain"/>
    <property type="match status" value="1"/>
</dbReference>
<evidence type="ECO:0000256" key="2">
    <source>
        <dbReference type="ARBA" id="ARBA00012438"/>
    </source>
</evidence>
<evidence type="ECO:0000256" key="3">
    <source>
        <dbReference type="ARBA" id="ARBA00022553"/>
    </source>
</evidence>
<dbReference type="InterPro" id="IPR013767">
    <property type="entry name" value="PAS_fold"/>
</dbReference>
<proteinExistence type="predicted"/>
<organism evidence="17 18">
    <name type="scientific">Ketobacter alkanivorans</name>
    <dbReference type="NCBI Taxonomy" id="1917421"/>
    <lineage>
        <taxon>Bacteria</taxon>
        <taxon>Pseudomonadati</taxon>
        <taxon>Pseudomonadota</taxon>
        <taxon>Gammaproteobacteria</taxon>
        <taxon>Pseudomonadales</taxon>
        <taxon>Ketobacteraceae</taxon>
        <taxon>Ketobacter</taxon>
    </lineage>
</organism>
<evidence type="ECO:0000256" key="8">
    <source>
        <dbReference type="ARBA" id="ARBA00022840"/>
    </source>
</evidence>
<dbReference type="AlphaFoldDB" id="A0A2K9LJJ8"/>
<evidence type="ECO:0000256" key="6">
    <source>
        <dbReference type="ARBA" id="ARBA00022777"/>
    </source>
</evidence>
<dbReference type="SMART" id="SM00387">
    <property type="entry name" value="HATPase_c"/>
    <property type="match status" value="1"/>
</dbReference>
<evidence type="ECO:0000256" key="13">
    <source>
        <dbReference type="ARBA" id="ARBA00042313"/>
    </source>
</evidence>
<dbReference type="SMART" id="SM00388">
    <property type="entry name" value="HisKA"/>
    <property type="match status" value="1"/>
</dbReference>
<keyword evidence="5" id="KW-0547">Nucleotide-binding</keyword>
<dbReference type="GO" id="GO:0000155">
    <property type="term" value="F:phosphorelay sensor kinase activity"/>
    <property type="evidence" value="ECO:0007669"/>
    <property type="project" value="InterPro"/>
</dbReference>
<keyword evidence="9" id="KW-0902">Two-component regulatory system</keyword>
<dbReference type="Pfam" id="PF00512">
    <property type="entry name" value="HisKA"/>
    <property type="match status" value="1"/>
</dbReference>
<dbReference type="PRINTS" id="PR00344">
    <property type="entry name" value="BCTRLSENSOR"/>
</dbReference>
<evidence type="ECO:0000256" key="7">
    <source>
        <dbReference type="ARBA" id="ARBA00022801"/>
    </source>
</evidence>
<keyword evidence="18" id="KW-1185">Reference proteome</keyword>
<dbReference type="KEGG" id="kak:Kalk_08315"/>
<dbReference type="InterPro" id="IPR036890">
    <property type="entry name" value="HATPase_C_sf"/>
</dbReference>
<dbReference type="InterPro" id="IPR003661">
    <property type="entry name" value="HisK_dim/P_dom"/>
</dbReference>
<dbReference type="SUPFAM" id="SSF47384">
    <property type="entry name" value="Homodimeric domain of signal transducing histidine kinase"/>
    <property type="match status" value="1"/>
</dbReference>
<dbReference type="Gene3D" id="1.10.287.130">
    <property type="match status" value="1"/>
</dbReference>
<comment type="catalytic activity">
    <reaction evidence="1">
        <text>ATP + protein L-histidine = ADP + protein N-phospho-L-histidine.</text>
        <dbReference type="EC" id="2.7.13.3"/>
    </reaction>
</comment>
<dbReference type="GO" id="GO:0006355">
    <property type="term" value="P:regulation of DNA-templated transcription"/>
    <property type="evidence" value="ECO:0007669"/>
    <property type="project" value="InterPro"/>
</dbReference>
<evidence type="ECO:0000313" key="18">
    <source>
        <dbReference type="Proteomes" id="UP000235116"/>
    </source>
</evidence>
<evidence type="ECO:0000256" key="5">
    <source>
        <dbReference type="ARBA" id="ARBA00022741"/>
    </source>
</evidence>
<dbReference type="NCBIfam" id="NF008293">
    <property type="entry name" value="PRK11073.1"/>
    <property type="match status" value="1"/>
</dbReference>
<evidence type="ECO:0000256" key="12">
    <source>
        <dbReference type="ARBA" id="ARBA00039567"/>
    </source>
</evidence>
<dbReference type="InterPro" id="IPR000014">
    <property type="entry name" value="PAS"/>
</dbReference>
<keyword evidence="4" id="KW-0808">Transferase</keyword>
<keyword evidence="6 17" id="KW-0418">Kinase</keyword>
<dbReference type="Proteomes" id="UP000235116">
    <property type="component" value="Chromosome"/>
</dbReference>
<dbReference type="CDD" id="cd00130">
    <property type="entry name" value="PAS"/>
    <property type="match status" value="1"/>
</dbReference>
<evidence type="ECO:0000256" key="14">
    <source>
        <dbReference type="ARBA" id="ARBA00043094"/>
    </source>
</evidence>
<dbReference type="OrthoDB" id="9789238at2"/>
<dbReference type="EMBL" id="CP022684">
    <property type="protein sequence ID" value="AUM12420.1"/>
    <property type="molecule type" value="Genomic_DNA"/>
</dbReference>
<name>A0A2K9LJJ8_9GAMM</name>
<dbReference type="InterPro" id="IPR003594">
    <property type="entry name" value="HATPase_dom"/>
</dbReference>
<dbReference type="GO" id="GO:0016787">
    <property type="term" value="F:hydrolase activity"/>
    <property type="evidence" value="ECO:0007669"/>
    <property type="project" value="UniProtKB-KW"/>
</dbReference>
<protein>
    <recommendedName>
        <fullName evidence="12">Sensory histidine kinase/phosphatase NtrB</fullName>
        <ecNumber evidence="2">2.7.13.3</ecNumber>
    </recommendedName>
    <alternativeName>
        <fullName evidence="13">Nitrogen regulation protein NR(II)</fullName>
    </alternativeName>
    <alternativeName>
        <fullName evidence="14">Nitrogen regulator II</fullName>
    </alternativeName>
</protein>
<dbReference type="Pfam" id="PF02518">
    <property type="entry name" value="HATPase_c"/>
    <property type="match status" value="1"/>
</dbReference>
<reference evidence="18" key="1">
    <citation type="submission" date="2017-08" db="EMBL/GenBank/DDBJ databases">
        <title>Direct submision.</title>
        <authorList>
            <person name="Kim S.-J."/>
            <person name="Rhee S.-K."/>
        </authorList>
    </citation>
    <scope>NUCLEOTIDE SEQUENCE [LARGE SCALE GENOMIC DNA]</scope>
    <source>
        <strain evidence="18">GI5</strain>
    </source>
</reference>
<sequence>MTAVNTSRVSSNYELSRRLMDHLSTAVVLLNEHLHVEFVNPAAEQLMAASASQLAGMPISTLIHDKDQSTQDDLEHALRDLHPYTKREAHVYIYNSTQIATVDYTITPITSADMSVSLLLELRPLDRLMRISREDGLINAHQATRALVRGVAHEVKNPLGGIRGAAQLLARELPDDSLNEYTDIIIAEVDRLRNLVDQMLGPRKLPKWSQINIHEILERVRSILTAETGEVVEIDRDYDPSLPEMCADKDQLIQAILNIVRNAKQALTECQDQKNPTIILRTRAMRQFTIGHTRHRLILLVEVEDNGPGVSKEMQETMFYPMVSGRASGTGLGLSISQSIINQHHGLVECDSSPGKTIFRLLLPLEQPEEQTNVGA</sequence>
<dbReference type="PANTHER" id="PTHR43065">
    <property type="entry name" value="SENSOR HISTIDINE KINASE"/>
    <property type="match status" value="1"/>
</dbReference>
<evidence type="ECO:0000256" key="9">
    <source>
        <dbReference type="ARBA" id="ARBA00023012"/>
    </source>
</evidence>
<dbReference type="InterPro" id="IPR004358">
    <property type="entry name" value="Sig_transdc_His_kin-like_C"/>
</dbReference>
<keyword evidence="3" id="KW-0597">Phosphoprotein</keyword>
<evidence type="ECO:0000313" key="17">
    <source>
        <dbReference type="EMBL" id="AUM12420.1"/>
    </source>
</evidence>
<dbReference type="SUPFAM" id="SSF55785">
    <property type="entry name" value="PYP-like sensor domain (PAS domain)"/>
    <property type="match status" value="1"/>
</dbReference>
<dbReference type="PROSITE" id="PS50112">
    <property type="entry name" value="PAS"/>
    <property type="match status" value="1"/>
</dbReference>
<dbReference type="InterPro" id="IPR005467">
    <property type="entry name" value="His_kinase_dom"/>
</dbReference>
<gene>
    <name evidence="17" type="ORF">Kalk_08315</name>
</gene>
<dbReference type="GO" id="GO:0005524">
    <property type="term" value="F:ATP binding"/>
    <property type="evidence" value="ECO:0007669"/>
    <property type="project" value="UniProtKB-KW"/>
</dbReference>
<evidence type="ECO:0000256" key="10">
    <source>
        <dbReference type="ARBA" id="ARBA00023231"/>
    </source>
</evidence>
<evidence type="ECO:0000259" key="16">
    <source>
        <dbReference type="PROSITE" id="PS50112"/>
    </source>
</evidence>
<keyword evidence="10" id="KW-0535">Nitrogen fixation</keyword>
<keyword evidence="8" id="KW-0067">ATP-binding</keyword>
<evidence type="ECO:0000256" key="11">
    <source>
        <dbReference type="ARBA" id="ARBA00037696"/>
    </source>
</evidence>
<dbReference type="InterPro" id="IPR036097">
    <property type="entry name" value="HisK_dim/P_sf"/>
</dbReference>
<dbReference type="PANTHER" id="PTHR43065:SF16">
    <property type="entry name" value="SENSORY HISTIDINE KINASE_PHOSPHATASE NTRB"/>
    <property type="match status" value="1"/>
</dbReference>
<evidence type="ECO:0000256" key="1">
    <source>
        <dbReference type="ARBA" id="ARBA00000085"/>
    </source>
</evidence>
<dbReference type="Pfam" id="PF00989">
    <property type="entry name" value="PAS"/>
    <property type="match status" value="1"/>
</dbReference>